<dbReference type="EMBL" id="CM046102">
    <property type="protein sequence ID" value="KAI8439858.1"/>
    <property type="molecule type" value="Genomic_DNA"/>
</dbReference>
<protein>
    <submittedName>
        <fullName evidence="1">Uncharacterized protein</fullName>
    </submittedName>
</protein>
<sequence>MRRRPLPPVREENPKTFRTLCENDWAIYSLVALVAGVTYANALSGEFVHDDIPAIVTNGDVNGGNEVLAVFKNDFWGTPMSDPASHKSYRPLTTLSFR</sequence>
<organism evidence="1 2">
    <name type="scientific">Choristoneura fumiferana</name>
    <name type="common">Spruce budworm moth</name>
    <name type="synonym">Archips fumiferana</name>
    <dbReference type="NCBI Taxonomy" id="7141"/>
    <lineage>
        <taxon>Eukaryota</taxon>
        <taxon>Metazoa</taxon>
        <taxon>Ecdysozoa</taxon>
        <taxon>Arthropoda</taxon>
        <taxon>Hexapoda</taxon>
        <taxon>Insecta</taxon>
        <taxon>Pterygota</taxon>
        <taxon>Neoptera</taxon>
        <taxon>Endopterygota</taxon>
        <taxon>Lepidoptera</taxon>
        <taxon>Glossata</taxon>
        <taxon>Ditrysia</taxon>
        <taxon>Tortricoidea</taxon>
        <taxon>Tortricidae</taxon>
        <taxon>Tortricinae</taxon>
        <taxon>Choristoneura</taxon>
    </lineage>
</organism>
<comment type="caution">
    <text evidence="1">The sequence shown here is derived from an EMBL/GenBank/DDBJ whole genome shotgun (WGS) entry which is preliminary data.</text>
</comment>
<proteinExistence type="predicted"/>
<evidence type="ECO:0000313" key="2">
    <source>
        <dbReference type="Proteomes" id="UP001064048"/>
    </source>
</evidence>
<name>A0ACC0KTS5_CHOFU</name>
<gene>
    <name evidence="1" type="ORF">MSG28_001327</name>
</gene>
<accession>A0ACC0KTS5</accession>
<dbReference type="Proteomes" id="UP001064048">
    <property type="component" value="Chromosome 2"/>
</dbReference>
<keyword evidence="2" id="KW-1185">Reference proteome</keyword>
<evidence type="ECO:0000313" key="1">
    <source>
        <dbReference type="EMBL" id="KAI8439858.1"/>
    </source>
</evidence>
<reference evidence="1 2" key="1">
    <citation type="journal article" date="2022" name="Genome Biol. Evol.">
        <title>The Spruce Budworm Genome: Reconstructing the Evolutionary History of Antifreeze Proteins.</title>
        <authorList>
            <person name="Beliveau C."/>
            <person name="Gagne P."/>
            <person name="Picq S."/>
            <person name="Vernygora O."/>
            <person name="Keeling C.I."/>
            <person name="Pinkney K."/>
            <person name="Doucet D."/>
            <person name="Wen F."/>
            <person name="Johnston J.S."/>
            <person name="Maaroufi H."/>
            <person name="Boyle B."/>
            <person name="Laroche J."/>
            <person name="Dewar K."/>
            <person name="Juretic N."/>
            <person name="Blackburn G."/>
            <person name="Nisole A."/>
            <person name="Brunet B."/>
            <person name="Brandao M."/>
            <person name="Lumley L."/>
            <person name="Duan J."/>
            <person name="Quan G."/>
            <person name="Lucarotti C.J."/>
            <person name="Roe A.D."/>
            <person name="Sperling F.A.H."/>
            <person name="Levesque R.C."/>
            <person name="Cusson M."/>
        </authorList>
    </citation>
    <scope>NUCLEOTIDE SEQUENCE [LARGE SCALE GENOMIC DNA]</scope>
    <source>
        <strain evidence="1">Glfc:IPQL:Cfum</strain>
    </source>
</reference>